<dbReference type="RefSeq" id="YP_010660624.1">
    <property type="nucleotide sequence ID" value="NC_070878.1"/>
</dbReference>
<dbReference type="GO" id="GO:0005524">
    <property type="term" value="F:ATP binding"/>
    <property type="evidence" value="ECO:0007669"/>
    <property type="project" value="UniProtKB-KW"/>
</dbReference>
<protein>
    <submittedName>
        <fullName evidence="1">ABC transporter ATP-binding protein</fullName>
    </submittedName>
</protein>
<proteinExistence type="predicted"/>
<evidence type="ECO:0000313" key="1">
    <source>
        <dbReference type="EMBL" id="QWY14513.1"/>
    </source>
</evidence>
<reference evidence="1" key="1">
    <citation type="submission" date="2021-06" db="EMBL/GenBank/DDBJ databases">
        <authorList>
            <person name="Xu H."/>
        </authorList>
    </citation>
    <scope>NUCLEOTIDE SEQUENCE</scope>
</reference>
<dbReference type="Proteomes" id="UP001046399">
    <property type="component" value="Segment"/>
</dbReference>
<dbReference type="KEGG" id="vg:77936643"/>
<name>A0A8F3C9Q1_9CAUD</name>
<sequence length="38" mass="4461">MKLSSISLSVKYWNGTNKLYNERDVTNVENKILRSVFL</sequence>
<dbReference type="EMBL" id="MZ359091">
    <property type="protein sequence ID" value="QWY14513.1"/>
    <property type="molecule type" value="Genomic_DNA"/>
</dbReference>
<keyword evidence="2" id="KW-1185">Reference proteome</keyword>
<keyword evidence="1" id="KW-0067">ATP-binding</keyword>
<keyword evidence="1" id="KW-0547">Nucleotide-binding</keyword>
<accession>A0A8F3C9Q1</accession>
<evidence type="ECO:0000313" key="2">
    <source>
        <dbReference type="Proteomes" id="UP001046399"/>
    </source>
</evidence>
<dbReference type="GeneID" id="77936643"/>
<organism evidence="1 2">
    <name type="scientific">Staphylococcus phage JPL-50</name>
    <dbReference type="NCBI Taxonomy" id="2851077"/>
    <lineage>
        <taxon>Viruses</taxon>
        <taxon>Duplodnaviria</taxon>
        <taxon>Heunggongvirae</taxon>
        <taxon>Uroviricota</taxon>
        <taxon>Caudoviricetes</taxon>
        <taxon>Rountreeviridae</taxon>
        <taxon>Rakietenvirinae</taxon>
        <taxon>Rosenblumvirus</taxon>
        <taxon>Rosenblumvirus jpl50</taxon>
    </lineage>
</organism>